<protein>
    <submittedName>
        <fullName evidence="1">Uncharacterized protein</fullName>
    </submittedName>
</protein>
<gene>
    <name evidence="1" type="ORF">OXIME_000944</name>
</gene>
<dbReference type="Proteomes" id="UP001451606">
    <property type="component" value="Chromosome"/>
</dbReference>
<dbReference type="KEGG" id="omr:OXIME_000944"/>
<dbReference type="AlphaFoldDB" id="A0AAX4NGH7"/>
<proteinExistence type="predicted"/>
<dbReference type="EMBL" id="CP133772">
    <property type="protein sequence ID" value="WYY00374.1"/>
    <property type="molecule type" value="Genomic_DNA"/>
</dbReference>
<sequence>MNAYMIYSTVQIPTYSLLHMIKDAVFFTADMTLPYAVFLMVKMGIHSKVIWSEGDL</sequence>
<dbReference type="GeneID" id="95967679"/>
<reference evidence="1 2" key="1">
    <citation type="submission" date="2023-09" db="EMBL/GenBank/DDBJ databases">
        <authorList>
            <person name="Golyshina O.V."/>
            <person name="Lunev E.A."/>
            <person name="Bargiela R."/>
            <person name="Gaines M.C."/>
            <person name="Daum B."/>
            <person name="Bale N.J."/>
            <person name="Koenen M."/>
            <person name="Sinninghe Damst J.S."/>
            <person name="Yakimov M."/>
            <person name="Golyshin P.N."/>
        </authorList>
    </citation>
    <scope>NUCLEOTIDE SEQUENCE [LARGE SCALE GENOMIC DNA]</scope>
    <source>
        <strain evidence="1 2">M1</strain>
    </source>
</reference>
<keyword evidence="2" id="KW-1185">Reference proteome</keyword>
<organism evidence="1 2">
    <name type="scientific">Oxyplasma meridianum</name>
    <dbReference type="NCBI Taxonomy" id="3073602"/>
    <lineage>
        <taxon>Archaea</taxon>
        <taxon>Methanobacteriati</taxon>
        <taxon>Thermoplasmatota</taxon>
        <taxon>Thermoplasmata</taxon>
        <taxon>Thermoplasmatales</taxon>
        <taxon>Thermoplasmataceae</taxon>
        <taxon>Oxyplasma</taxon>
    </lineage>
</organism>
<dbReference type="RefSeq" id="WP_393970713.1">
    <property type="nucleotide sequence ID" value="NZ_CP133772.1"/>
</dbReference>
<evidence type="ECO:0000313" key="1">
    <source>
        <dbReference type="EMBL" id="WYY00374.1"/>
    </source>
</evidence>
<evidence type="ECO:0000313" key="2">
    <source>
        <dbReference type="Proteomes" id="UP001451606"/>
    </source>
</evidence>
<name>A0AAX4NGH7_9ARCH</name>
<accession>A0AAX4NGH7</accession>